<gene>
    <name evidence="13" type="ORF">LIPSTDRAFT_1306</name>
</gene>
<evidence type="ECO:0000256" key="4">
    <source>
        <dbReference type="ARBA" id="ARBA00022741"/>
    </source>
</evidence>
<dbReference type="GO" id="GO:0005524">
    <property type="term" value="F:ATP binding"/>
    <property type="evidence" value="ECO:0007669"/>
    <property type="project" value="UniProtKB-KW"/>
</dbReference>
<dbReference type="GO" id="GO:0034511">
    <property type="term" value="F:U3 snoRNA binding"/>
    <property type="evidence" value="ECO:0007669"/>
    <property type="project" value="EnsemblFungi"/>
</dbReference>
<evidence type="ECO:0000259" key="12">
    <source>
        <dbReference type="PROSITE" id="PS51714"/>
    </source>
</evidence>
<feature type="compositionally biased region" description="Basic residues" evidence="11">
    <location>
        <begin position="1"/>
        <end position="16"/>
    </location>
</feature>
<organism evidence="13 14">
    <name type="scientific">Lipomyces starkeyi NRRL Y-11557</name>
    <dbReference type="NCBI Taxonomy" id="675824"/>
    <lineage>
        <taxon>Eukaryota</taxon>
        <taxon>Fungi</taxon>
        <taxon>Dikarya</taxon>
        <taxon>Ascomycota</taxon>
        <taxon>Saccharomycotina</taxon>
        <taxon>Lipomycetes</taxon>
        <taxon>Lipomycetales</taxon>
        <taxon>Lipomycetaceae</taxon>
        <taxon>Lipomyces</taxon>
    </lineage>
</organism>
<proteinExistence type="inferred from homology"/>
<keyword evidence="5" id="KW-0378">Hydrolase</keyword>
<evidence type="ECO:0000313" key="13">
    <source>
        <dbReference type="EMBL" id="ODQ75893.1"/>
    </source>
</evidence>
<keyword evidence="14" id="KW-1185">Reference proteome</keyword>
<dbReference type="PANTHER" id="PTHR12858:SF2">
    <property type="entry name" value="RIBOSOME BIOGENESIS PROTEIN BMS1 HOMOLOG"/>
    <property type="match status" value="1"/>
</dbReference>
<dbReference type="STRING" id="675824.A0A1E3QDX3"/>
<dbReference type="GO" id="GO:2000232">
    <property type="term" value="P:regulation of rRNA processing"/>
    <property type="evidence" value="ECO:0007669"/>
    <property type="project" value="EnsemblFungi"/>
</dbReference>
<feature type="region of interest" description="Disordered" evidence="11">
    <location>
        <begin position="549"/>
        <end position="572"/>
    </location>
</feature>
<dbReference type="PROSITE" id="PS51714">
    <property type="entry name" value="G_BMS1"/>
    <property type="match status" value="1"/>
</dbReference>
<dbReference type="GO" id="GO:0005654">
    <property type="term" value="C:nucleoplasm"/>
    <property type="evidence" value="ECO:0007669"/>
    <property type="project" value="UniProtKB-ARBA"/>
</dbReference>
<keyword evidence="7" id="KW-0342">GTP-binding</keyword>
<dbReference type="Proteomes" id="UP000094385">
    <property type="component" value="Unassembled WGS sequence"/>
</dbReference>
<keyword evidence="8" id="KW-0539">Nucleus</keyword>
<feature type="domain" description="Bms1-type G" evidence="12">
    <location>
        <begin position="66"/>
        <end position="230"/>
    </location>
</feature>
<feature type="region of interest" description="Disordered" evidence="11">
    <location>
        <begin position="398"/>
        <end position="472"/>
    </location>
</feature>
<dbReference type="GO" id="GO:0005525">
    <property type="term" value="F:GTP binding"/>
    <property type="evidence" value="ECO:0007669"/>
    <property type="project" value="UniProtKB-KW"/>
</dbReference>
<dbReference type="SMART" id="SM01362">
    <property type="entry name" value="DUF663"/>
    <property type="match status" value="1"/>
</dbReference>
<dbReference type="OrthoDB" id="10260897at2759"/>
<evidence type="ECO:0000256" key="7">
    <source>
        <dbReference type="ARBA" id="ARBA00023134"/>
    </source>
</evidence>
<dbReference type="GO" id="GO:0000480">
    <property type="term" value="P:endonucleolytic cleavage in 5'-ETS of tricistronic rRNA transcript (SSU-rRNA, 5.8S rRNA, LSU-rRNA)"/>
    <property type="evidence" value="ECO:0007669"/>
    <property type="project" value="EnsemblFungi"/>
</dbReference>
<dbReference type="SUPFAM" id="SSF52540">
    <property type="entry name" value="P-loop containing nucleoside triphosphate hydrolases"/>
    <property type="match status" value="1"/>
</dbReference>
<keyword evidence="4" id="KW-0547">Nucleotide-binding</keyword>
<evidence type="ECO:0000256" key="8">
    <source>
        <dbReference type="ARBA" id="ARBA00023242"/>
    </source>
</evidence>
<dbReference type="GO" id="GO:0003924">
    <property type="term" value="F:GTPase activity"/>
    <property type="evidence" value="ECO:0007669"/>
    <property type="project" value="EnsemblFungi"/>
</dbReference>
<dbReference type="FunFam" id="3.40.50.300:FF:000105">
    <property type="entry name" value="BMS1 ribosome biogenesis factor"/>
    <property type="match status" value="1"/>
</dbReference>
<dbReference type="GO" id="GO:0000472">
    <property type="term" value="P:endonucleolytic cleavage to generate mature 5'-end of SSU-rRNA from (SSU-rRNA, 5.8S rRNA, LSU-rRNA)"/>
    <property type="evidence" value="ECO:0007669"/>
    <property type="project" value="EnsemblFungi"/>
</dbReference>
<keyword evidence="2" id="KW-0690">Ribosome biogenesis</keyword>
<dbReference type="GO" id="GO:0032040">
    <property type="term" value="C:small-subunit processome"/>
    <property type="evidence" value="ECO:0007669"/>
    <property type="project" value="EnsemblFungi"/>
</dbReference>
<dbReference type="GO" id="GO:0030686">
    <property type="term" value="C:90S preribosome"/>
    <property type="evidence" value="ECO:0007669"/>
    <property type="project" value="EnsemblFungi"/>
</dbReference>
<feature type="compositionally biased region" description="Basic and acidic residues" evidence="11">
    <location>
        <begin position="1096"/>
        <end position="1136"/>
    </location>
</feature>
<evidence type="ECO:0000256" key="3">
    <source>
        <dbReference type="ARBA" id="ARBA00022553"/>
    </source>
</evidence>
<dbReference type="InterPro" id="IPR027417">
    <property type="entry name" value="P-loop_NTPase"/>
</dbReference>
<name>A0A1E3QDX3_LIPST</name>
<dbReference type="EMBL" id="KV454290">
    <property type="protein sequence ID" value="ODQ75893.1"/>
    <property type="molecule type" value="Genomic_DNA"/>
</dbReference>
<comment type="catalytic activity">
    <reaction evidence="9">
        <text>GTP + H2O = GDP + phosphate + H(+)</text>
        <dbReference type="Rhea" id="RHEA:19669"/>
        <dbReference type="ChEBI" id="CHEBI:15377"/>
        <dbReference type="ChEBI" id="CHEBI:15378"/>
        <dbReference type="ChEBI" id="CHEBI:37565"/>
        <dbReference type="ChEBI" id="CHEBI:43474"/>
        <dbReference type="ChEBI" id="CHEBI:58189"/>
    </reaction>
    <physiologicalReaction direction="left-to-right" evidence="9">
        <dbReference type="Rhea" id="RHEA:19670"/>
    </physiologicalReaction>
</comment>
<dbReference type="InterPro" id="IPR030387">
    <property type="entry name" value="G_Bms1/Tsr1_dom"/>
</dbReference>
<dbReference type="Pfam" id="PF08142">
    <property type="entry name" value="AARP2CN"/>
    <property type="match status" value="1"/>
</dbReference>
<comment type="similarity">
    <text evidence="10">Belongs to the TRAFAC class translation factor GTPase superfamily. Bms1-like GTPase family. BMS1 subfamily.</text>
</comment>
<dbReference type="InterPro" id="IPR007034">
    <property type="entry name" value="BMS1_TSR1_C"/>
</dbReference>
<dbReference type="Gene3D" id="3.40.50.300">
    <property type="entry name" value="P-loop containing nucleotide triphosphate hydrolases"/>
    <property type="match status" value="1"/>
</dbReference>
<dbReference type="Pfam" id="PF04950">
    <property type="entry name" value="RIBIOP_C"/>
    <property type="match status" value="1"/>
</dbReference>
<dbReference type="PANTHER" id="PTHR12858">
    <property type="entry name" value="RIBOSOME BIOGENESIS PROTEIN"/>
    <property type="match status" value="1"/>
</dbReference>
<evidence type="ECO:0000256" key="1">
    <source>
        <dbReference type="ARBA" id="ARBA00004604"/>
    </source>
</evidence>
<dbReference type="AlphaFoldDB" id="A0A1E3QDX3"/>
<feature type="compositionally biased region" description="Acidic residues" evidence="11">
    <location>
        <begin position="553"/>
        <end position="569"/>
    </location>
</feature>
<comment type="subcellular location">
    <subcellularLocation>
        <location evidence="1">Nucleus</location>
        <location evidence="1">Nucleolus</location>
    </subcellularLocation>
</comment>
<feature type="region of interest" description="Disordered" evidence="11">
    <location>
        <begin position="1096"/>
        <end position="1159"/>
    </location>
</feature>
<keyword evidence="6" id="KW-0067">ATP-binding</keyword>
<feature type="region of interest" description="Disordered" evidence="11">
    <location>
        <begin position="1"/>
        <end position="28"/>
    </location>
</feature>
<evidence type="ECO:0000256" key="6">
    <source>
        <dbReference type="ARBA" id="ARBA00022840"/>
    </source>
</evidence>
<feature type="compositionally biased region" description="Acidic residues" evidence="11">
    <location>
        <begin position="436"/>
        <end position="456"/>
    </location>
</feature>
<evidence type="ECO:0000256" key="11">
    <source>
        <dbReference type="SAM" id="MobiDB-lite"/>
    </source>
</evidence>
<evidence type="ECO:0000256" key="5">
    <source>
        <dbReference type="ARBA" id="ARBA00022801"/>
    </source>
</evidence>
<feature type="compositionally biased region" description="Basic residues" evidence="11">
    <location>
        <begin position="413"/>
        <end position="422"/>
    </location>
</feature>
<dbReference type="InterPro" id="IPR037875">
    <property type="entry name" value="Bms1_N"/>
</dbReference>
<dbReference type="CDD" id="cd01882">
    <property type="entry name" value="BMS1"/>
    <property type="match status" value="1"/>
</dbReference>
<dbReference type="InterPro" id="IPR003593">
    <property type="entry name" value="AAA+_ATPase"/>
</dbReference>
<dbReference type="InterPro" id="IPR039761">
    <property type="entry name" value="Bms1/Tsr1"/>
</dbReference>
<evidence type="ECO:0000256" key="9">
    <source>
        <dbReference type="ARBA" id="ARBA00049117"/>
    </source>
</evidence>
<evidence type="ECO:0000256" key="2">
    <source>
        <dbReference type="ARBA" id="ARBA00022517"/>
    </source>
</evidence>
<dbReference type="SMART" id="SM00785">
    <property type="entry name" value="AARP2CN"/>
    <property type="match status" value="1"/>
</dbReference>
<protein>
    <recommendedName>
        <fullName evidence="12">Bms1-type G domain-containing protein</fullName>
    </recommendedName>
</protein>
<reference evidence="13 14" key="1">
    <citation type="journal article" date="2016" name="Proc. Natl. Acad. Sci. U.S.A.">
        <title>Comparative genomics of biotechnologically important yeasts.</title>
        <authorList>
            <person name="Riley R."/>
            <person name="Haridas S."/>
            <person name="Wolfe K.H."/>
            <person name="Lopes M.R."/>
            <person name="Hittinger C.T."/>
            <person name="Goeker M."/>
            <person name="Salamov A.A."/>
            <person name="Wisecaver J.H."/>
            <person name="Long T.M."/>
            <person name="Calvey C.H."/>
            <person name="Aerts A.L."/>
            <person name="Barry K.W."/>
            <person name="Choi C."/>
            <person name="Clum A."/>
            <person name="Coughlan A.Y."/>
            <person name="Deshpande S."/>
            <person name="Douglass A.P."/>
            <person name="Hanson S.J."/>
            <person name="Klenk H.-P."/>
            <person name="LaButti K.M."/>
            <person name="Lapidus A."/>
            <person name="Lindquist E.A."/>
            <person name="Lipzen A.M."/>
            <person name="Meier-Kolthoff J.P."/>
            <person name="Ohm R.A."/>
            <person name="Otillar R.P."/>
            <person name="Pangilinan J.L."/>
            <person name="Peng Y."/>
            <person name="Rokas A."/>
            <person name="Rosa C.A."/>
            <person name="Scheuner C."/>
            <person name="Sibirny A.A."/>
            <person name="Slot J.C."/>
            <person name="Stielow J.B."/>
            <person name="Sun H."/>
            <person name="Kurtzman C.P."/>
            <person name="Blackwell M."/>
            <person name="Grigoriev I.V."/>
            <person name="Jeffries T.W."/>
        </authorList>
    </citation>
    <scope>NUCLEOTIDE SEQUENCE [LARGE SCALE GENOMIC DNA]</scope>
    <source>
        <strain evidence="13 14">NRRL Y-11557</strain>
    </source>
</reference>
<dbReference type="SMART" id="SM00382">
    <property type="entry name" value="AAA"/>
    <property type="match status" value="1"/>
</dbReference>
<evidence type="ECO:0000313" key="14">
    <source>
        <dbReference type="Proteomes" id="UP000094385"/>
    </source>
</evidence>
<accession>A0A1E3QDX3</accession>
<evidence type="ECO:0000256" key="10">
    <source>
        <dbReference type="ARBA" id="ARBA00061391"/>
    </source>
</evidence>
<dbReference type="InterPro" id="IPR012948">
    <property type="entry name" value="AARP2CN"/>
</dbReference>
<sequence length="1159" mass="132099">MEQQNKVHRAVRKKSQKVAAQNNGQNPKAFAVAAPRRLERQARRTHDVNEKRFHVPMVDRTPEEPPPVIVAVVGPPGTGKTTLIKSLVRRYTKHTLSDIRGPVTVVSGKRRRLTFIECANDMNSMIDIGKIADLVLLMIDGNFGFEMETMEFLNILAPHGFPRILGIASHLDLFKSPASLRASKKRLKHRLWTEVYKGAKLFYLSGVMNGRYPDREILNLARFISVMKFRPLKWRNEHSYLLADRIVDITHPAEIERNSKIDRKVTIYGYVHGTPLPALNARVHVPGIGDLTISDIERLQDPCPTPYQEKKDVEEGKIKRRKRLDDRLKVIYAPMSDVGGVLIDKDAVYIDIGHRSFVEGEEKGVGERLVVGLQNAKTTLGEGAAGIRLFSGAEALHEIKPENDEDDDIRKGNSGRKERRQGRSINGESYGGDSDVGNDDEGDDEDEDYDDADAEEAAYSKSMASGLVDNDEGEVEEFDFADSDSDLGDYDDVDDFDVDSGDLRWKSNLADRALKDYQRRKWDIGKLLYLDHISPEDVIMRWEHEQLSSTVADGEEEDIEDASDSENGGDDFFKKRENSSILPVNAEVIDRTIPVYDDENLKDKWSGSSAAFALVKGRFITRQSDENDEINSSDFDGDGDEVFGNFEDLETGKTITGSFAEEEKQHSVSGEEEAEEQKEMSYDKVREANARKKEKLRLRFEEEEEQEDDGLGDDDPEKKLYNTWHDAQKAKIAKQLEINKAEFEEMDSVTRERVEGYRAGHYVRIVIDNIPCEFIETLDPRFPVIIGSLLASEDRLGFLQVRIKRHRWHKKILKSNDPLIFSLGWRRFQSIPIYTTSDSRTRNRMLKYTPEHLHCTGTFYGPLIAPNTGFCAVQSVANGAASGAFRIAATGIVLDVDQSVQIVKKLKLVGTPYKIFKNTAFIQGMFNSALEVAKFEGATIKTVSGIRGQIKRALSKPEGHYRATFEDKILMSDIVILRAWYPIQPRKLYNPVTSLLLNEKTEWQGMRLTGELRHEKNLPVPQLKDSEYTTIERSVRRFNPLRVPKTIRSGLPFKSQIAMMNPQKKESYLQKRAVVIGGTEKKKRDMMQKVMTLRNEQVRKRQEKKQERKTAYHKKIAENEEKRRERERKDKREFFKRQGKKRSAGEPGGGGKRHRGDDE</sequence>
<feature type="region of interest" description="Disordered" evidence="11">
    <location>
        <begin position="657"/>
        <end position="685"/>
    </location>
</feature>
<keyword evidence="3" id="KW-0597">Phosphoprotein</keyword>
<dbReference type="GO" id="GO:0005737">
    <property type="term" value="C:cytoplasm"/>
    <property type="evidence" value="ECO:0007669"/>
    <property type="project" value="EnsemblFungi"/>
</dbReference>